<name>A0A812GB50_9DINO</name>
<dbReference type="GO" id="GO:0005737">
    <property type="term" value="C:cytoplasm"/>
    <property type="evidence" value="ECO:0007669"/>
    <property type="project" value="TreeGrafter"/>
</dbReference>
<dbReference type="InterPro" id="IPR022812">
    <property type="entry name" value="Dynamin"/>
</dbReference>
<proteinExistence type="predicted"/>
<dbReference type="GO" id="GO:0005525">
    <property type="term" value="F:GTP binding"/>
    <property type="evidence" value="ECO:0007669"/>
    <property type="project" value="InterPro"/>
</dbReference>
<dbReference type="Pfam" id="PF01031">
    <property type="entry name" value="Dynamin_M"/>
    <property type="match status" value="1"/>
</dbReference>
<dbReference type="Proteomes" id="UP000604046">
    <property type="component" value="Unassembled WGS sequence"/>
</dbReference>
<dbReference type="InterPro" id="IPR003130">
    <property type="entry name" value="GED"/>
</dbReference>
<dbReference type="PANTHER" id="PTHR11566:SF21">
    <property type="entry name" value="DYNAMIN RELATED PROTEIN 1, ISOFORM A"/>
    <property type="match status" value="1"/>
</dbReference>
<feature type="domain" description="GED" evidence="2">
    <location>
        <begin position="441"/>
        <end position="544"/>
    </location>
</feature>
<dbReference type="AlphaFoldDB" id="A0A812GB50"/>
<dbReference type="GO" id="GO:0005874">
    <property type="term" value="C:microtubule"/>
    <property type="evidence" value="ECO:0007669"/>
    <property type="project" value="TreeGrafter"/>
</dbReference>
<feature type="compositionally biased region" description="Basic and acidic residues" evidence="1">
    <location>
        <begin position="396"/>
        <end position="405"/>
    </location>
</feature>
<dbReference type="PROSITE" id="PS51388">
    <property type="entry name" value="GED"/>
    <property type="match status" value="1"/>
</dbReference>
<comment type="caution">
    <text evidence="3">The sequence shown here is derived from an EMBL/GenBank/DDBJ whole genome shotgun (WGS) entry which is preliminary data.</text>
</comment>
<dbReference type="Gene3D" id="3.40.50.300">
    <property type="entry name" value="P-loop containing nucleotide triphosphate hydrolases"/>
    <property type="match status" value="1"/>
</dbReference>
<feature type="non-terminal residue" evidence="3">
    <location>
        <position position="1"/>
    </location>
</feature>
<reference evidence="3" key="1">
    <citation type="submission" date="2021-02" db="EMBL/GenBank/DDBJ databases">
        <authorList>
            <person name="Dougan E. K."/>
            <person name="Rhodes N."/>
            <person name="Thang M."/>
            <person name="Chan C."/>
        </authorList>
    </citation>
    <scope>NUCLEOTIDE SEQUENCE</scope>
</reference>
<sequence>DLVDSTAADQTAAVLAGKVYPLSLGFVGVICGHRGDLQDSARASEERFFGEHPAFKAVAAQCGVRYLGRLLNRILLEKIIEVLPGVRAQALQMTHDVESELQGYGEPLDRQTSGEKGALLLNLFAKFAGQFGDAVEGKLSNQPLEGPVGQLIGRARIDFLFRDVFARTVRNYDCFAGLTDDDIRTALRNATGPRARLFIPEAAFEILVRRQVAKLQAPSLQCAELVFDELQRVLLLSELPEFRRFVRLRDQVFAVVRDILRRCLDPTLTMIRDLVSIEMAYINTSHPDFAASGALQRPGGSAPRDAPAAVPKSDAKVVLPDPVSAADATSAGDAGITSSASSGNLGSGIFSALFRRQSSGGRLQRPGAELATTPSPPNSPGPKARFPSRRSMGGEADARRAREQAADSFGYAPRGGPKLPHVPSTICPSAQEPSEREKVEVSIVKKLLESYLTLVKKNIADSVPKAIMFFLVSGAGISSDPSRVSSLKDAIQSECVTRLYKEELYDSLLCEEGDVKTRRDTCRARLVGLRRVLEVTEQVRDVLDTL</sequence>
<evidence type="ECO:0000259" key="2">
    <source>
        <dbReference type="PROSITE" id="PS51388"/>
    </source>
</evidence>
<accession>A0A812GB50</accession>
<dbReference type="GO" id="GO:0008017">
    <property type="term" value="F:microtubule binding"/>
    <property type="evidence" value="ECO:0007669"/>
    <property type="project" value="TreeGrafter"/>
</dbReference>
<organism evidence="3 4">
    <name type="scientific">Symbiodinium natans</name>
    <dbReference type="NCBI Taxonomy" id="878477"/>
    <lineage>
        <taxon>Eukaryota</taxon>
        <taxon>Sar</taxon>
        <taxon>Alveolata</taxon>
        <taxon>Dinophyceae</taxon>
        <taxon>Suessiales</taxon>
        <taxon>Symbiodiniaceae</taxon>
        <taxon>Symbiodinium</taxon>
    </lineage>
</organism>
<dbReference type="Gene3D" id="1.20.120.1240">
    <property type="entry name" value="Dynamin, middle domain"/>
    <property type="match status" value="2"/>
</dbReference>
<dbReference type="InterPro" id="IPR020850">
    <property type="entry name" value="GED_dom"/>
</dbReference>
<dbReference type="Pfam" id="PF02212">
    <property type="entry name" value="GED"/>
    <property type="match status" value="1"/>
</dbReference>
<evidence type="ECO:0000313" key="3">
    <source>
        <dbReference type="EMBL" id="CAE6915411.1"/>
    </source>
</evidence>
<evidence type="ECO:0000313" key="4">
    <source>
        <dbReference type="Proteomes" id="UP000604046"/>
    </source>
</evidence>
<dbReference type="GO" id="GO:0003924">
    <property type="term" value="F:GTPase activity"/>
    <property type="evidence" value="ECO:0007669"/>
    <property type="project" value="InterPro"/>
</dbReference>
<feature type="region of interest" description="Disordered" evidence="1">
    <location>
        <begin position="293"/>
        <end position="315"/>
    </location>
</feature>
<dbReference type="InterPro" id="IPR000375">
    <property type="entry name" value="Dynamin_stalk"/>
</dbReference>
<dbReference type="OrthoDB" id="5061070at2759"/>
<gene>
    <name evidence="3" type="primary">DNM1L</name>
    <name evidence="3" type="ORF">SNAT2548_LOCUS259</name>
</gene>
<dbReference type="InterPro" id="IPR027417">
    <property type="entry name" value="P-loop_NTPase"/>
</dbReference>
<dbReference type="PANTHER" id="PTHR11566">
    <property type="entry name" value="DYNAMIN"/>
    <property type="match status" value="1"/>
</dbReference>
<keyword evidence="4" id="KW-1185">Reference proteome</keyword>
<feature type="region of interest" description="Disordered" evidence="1">
    <location>
        <begin position="361"/>
        <end position="421"/>
    </location>
</feature>
<evidence type="ECO:0000256" key="1">
    <source>
        <dbReference type="SAM" id="MobiDB-lite"/>
    </source>
</evidence>
<dbReference type="GO" id="GO:0016020">
    <property type="term" value="C:membrane"/>
    <property type="evidence" value="ECO:0007669"/>
    <property type="project" value="TreeGrafter"/>
</dbReference>
<protein>
    <submittedName>
        <fullName evidence="3">DNM1L protein</fullName>
    </submittedName>
</protein>
<dbReference type="SMART" id="SM00302">
    <property type="entry name" value="GED"/>
    <property type="match status" value="1"/>
</dbReference>
<dbReference type="EMBL" id="CAJNDS010000008">
    <property type="protein sequence ID" value="CAE6915411.1"/>
    <property type="molecule type" value="Genomic_DNA"/>
</dbReference>